<comment type="function">
    <text evidence="8">Catalyzes the transfer of the enolpyruvyl moiety of phosphoenolpyruvate (PEP) to the 5-hydroxyl of shikimate-3-phosphate (S3P) to produce enolpyruvyl shikimate-3-phosphate and inorganic phosphate.</text>
</comment>
<dbReference type="InterPro" id="IPR001986">
    <property type="entry name" value="Enolpyruvate_Tfrase_dom"/>
</dbReference>
<evidence type="ECO:0000259" key="9">
    <source>
        <dbReference type="Pfam" id="PF00275"/>
    </source>
</evidence>
<dbReference type="GO" id="GO:0009423">
    <property type="term" value="P:chorismate biosynthetic process"/>
    <property type="evidence" value="ECO:0007669"/>
    <property type="project" value="UniProtKB-UniRule"/>
</dbReference>
<protein>
    <recommendedName>
        <fullName evidence="8">3-phosphoshikimate 1-carboxyvinyltransferase</fullName>
        <ecNumber evidence="8">2.5.1.19</ecNumber>
    </recommendedName>
    <alternativeName>
        <fullName evidence="8">5-enolpyruvylshikimate-3-phosphate synthase</fullName>
        <shortName evidence="8">EPSP synthase</shortName>
        <shortName evidence="8">EPSPS</shortName>
    </alternativeName>
</protein>
<dbReference type="PANTHER" id="PTHR21090:SF5">
    <property type="entry name" value="PENTAFUNCTIONAL AROM POLYPEPTIDE"/>
    <property type="match status" value="1"/>
</dbReference>
<dbReference type="NCBIfam" id="TIGR01356">
    <property type="entry name" value="aroA"/>
    <property type="match status" value="1"/>
</dbReference>
<gene>
    <name evidence="8 10" type="primary">aroA</name>
    <name evidence="10" type="ORF">FTRO_0031900</name>
</gene>
<dbReference type="InterPro" id="IPR023193">
    <property type="entry name" value="EPSP_synthase_CS"/>
</dbReference>
<feature type="binding site" evidence="8">
    <location>
        <position position="162"/>
    </location>
    <ligand>
        <name>3-phosphoshikimate</name>
        <dbReference type="ChEBI" id="CHEBI:145989"/>
    </ligand>
</feature>
<feature type="binding site" evidence="8">
    <location>
        <position position="91"/>
    </location>
    <ligand>
        <name>phosphoenolpyruvate</name>
        <dbReference type="ChEBI" id="CHEBI:58702"/>
    </ligand>
</feature>
<dbReference type="GO" id="GO:0009073">
    <property type="term" value="P:aromatic amino acid family biosynthetic process"/>
    <property type="evidence" value="ECO:0007669"/>
    <property type="project" value="UniProtKB-KW"/>
</dbReference>
<dbReference type="CDD" id="cd01556">
    <property type="entry name" value="EPSP_synthase"/>
    <property type="match status" value="1"/>
</dbReference>
<feature type="binding site" evidence="8">
    <location>
        <position position="344"/>
    </location>
    <ligand>
        <name>phosphoenolpyruvate</name>
        <dbReference type="ChEBI" id="CHEBI:58702"/>
    </ligand>
</feature>
<feature type="binding site" evidence="8">
    <location>
        <position position="340"/>
    </location>
    <ligand>
        <name>3-phosphoshikimate</name>
        <dbReference type="ChEBI" id="CHEBI:145989"/>
    </ligand>
</feature>
<keyword evidence="5 8" id="KW-0808">Transferase</keyword>
<evidence type="ECO:0000256" key="5">
    <source>
        <dbReference type="ARBA" id="ARBA00022679"/>
    </source>
</evidence>
<sequence>MAEQDRTKLTGRITVPGDKSISHRSIIFAAISTGVTTIDNFLKSADCLSTMQAFKDLGVKIDERDGQVVITGVGLKGLTQSNQPLDMGNSGTSTRLITGLLAGQDFDSKLVGDASLSKRPMARVTDPLSQMGADFTSTENHLPLTVFGRPLHGIHYRLPVASAQVKSAIILAALQATGDTVIEEPTASRDHTERMLAAFSPASIDREDHKITIHPGHPLTAQHVTVPGDISSAAFWLVAGAIVPGSSITIENVGINQTRTGILSVLKQMGSQLSIQERPQANEETEPSADITITASALKPFEIGAEEIPALVDEVPLLALLAARADGISRITGAEELRFKESDRLAVVAAEFRKFGIAIEELPDGFVIDGRKSWQVQNTDLDSHQDHRIAMTLKIASLLVPEDVTIRDFDAVNISYPSFLADLQRLRS</sequence>
<dbReference type="EC" id="2.5.1.19" evidence="8"/>
<dbReference type="FunFam" id="3.65.10.10:FF:000005">
    <property type="entry name" value="3-phosphoshikimate 1-carboxyvinyltransferase"/>
    <property type="match status" value="1"/>
</dbReference>
<dbReference type="GO" id="GO:0003866">
    <property type="term" value="F:3-phosphoshikimate 1-carboxyvinyltransferase activity"/>
    <property type="evidence" value="ECO:0007669"/>
    <property type="project" value="UniProtKB-UniRule"/>
</dbReference>
<feature type="domain" description="Enolpyruvate transferase" evidence="9">
    <location>
        <begin position="6"/>
        <end position="422"/>
    </location>
</feature>
<reference evidence="10" key="1">
    <citation type="journal article" date="2015" name="BMC Genomics">
        <title>Comparative genomics of Fructobacillus spp. and Leuconostoc spp. reveals niche-specific evolution of Fructobacillus spp.</title>
        <authorList>
            <person name="Endo A."/>
            <person name="Tanizawa Y."/>
            <person name="Tanaka N."/>
            <person name="Maeno S."/>
            <person name="Kumar H."/>
            <person name="Shiwa Y."/>
            <person name="Okada S."/>
            <person name="Yoshikawa H."/>
            <person name="Dicks L."/>
            <person name="Nakagawa J."/>
            <person name="Arita M."/>
        </authorList>
    </citation>
    <scope>NUCLEOTIDE SEQUENCE [LARGE SCALE GENOMIC DNA]</scope>
    <source>
        <strain evidence="10">F214-1</strain>
    </source>
</reference>
<dbReference type="Pfam" id="PF00275">
    <property type="entry name" value="EPSP_synthase"/>
    <property type="match status" value="1"/>
</dbReference>
<comment type="subcellular location">
    <subcellularLocation>
        <location evidence="8">Cytoplasm</location>
    </subcellularLocation>
</comment>
<feature type="binding site" evidence="8">
    <location>
        <position position="20"/>
    </location>
    <ligand>
        <name>3-phosphoshikimate</name>
        <dbReference type="ChEBI" id="CHEBI:145989"/>
    </ligand>
</feature>
<keyword evidence="6 8" id="KW-0057">Aromatic amino acid biosynthesis</keyword>
<evidence type="ECO:0000256" key="4">
    <source>
        <dbReference type="ARBA" id="ARBA00022605"/>
    </source>
</evidence>
<feature type="active site" description="Proton acceptor" evidence="8">
    <location>
        <position position="313"/>
    </location>
</feature>
<name>A0A3F3H8T0_9LACO</name>
<feature type="binding site" evidence="8">
    <location>
        <position position="19"/>
    </location>
    <ligand>
        <name>phosphoenolpyruvate</name>
        <dbReference type="ChEBI" id="CHEBI:58702"/>
    </ligand>
</feature>
<comment type="pathway">
    <text evidence="1 8">Metabolic intermediate biosynthesis; chorismate biosynthesis; chorismate from D-erythrose 4-phosphate and phosphoenolpyruvate: step 6/7.</text>
</comment>
<comment type="similarity">
    <text evidence="2 8">Belongs to the EPSP synthase family.</text>
</comment>
<dbReference type="InterPro" id="IPR013792">
    <property type="entry name" value="RNA3'P_cycl/enolpyr_Trfase_a/b"/>
</dbReference>
<dbReference type="PROSITE" id="PS00104">
    <property type="entry name" value="EPSP_SYNTHASE_1"/>
    <property type="match status" value="1"/>
</dbReference>
<accession>A0A3F3H8T0</accession>
<comment type="catalytic activity">
    <reaction evidence="7">
        <text>3-phosphoshikimate + phosphoenolpyruvate = 5-O-(1-carboxyvinyl)-3-phosphoshikimate + phosphate</text>
        <dbReference type="Rhea" id="RHEA:21256"/>
        <dbReference type="ChEBI" id="CHEBI:43474"/>
        <dbReference type="ChEBI" id="CHEBI:57701"/>
        <dbReference type="ChEBI" id="CHEBI:58702"/>
        <dbReference type="ChEBI" id="CHEBI:145989"/>
        <dbReference type="EC" id="2.5.1.19"/>
    </reaction>
    <physiologicalReaction direction="left-to-right" evidence="7">
        <dbReference type="Rhea" id="RHEA:21257"/>
    </physiologicalReaction>
</comment>
<dbReference type="Gene3D" id="3.65.10.10">
    <property type="entry name" value="Enolpyruvate transferase domain"/>
    <property type="match status" value="2"/>
</dbReference>
<dbReference type="GO" id="GO:0008652">
    <property type="term" value="P:amino acid biosynthetic process"/>
    <property type="evidence" value="ECO:0007669"/>
    <property type="project" value="UniProtKB-KW"/>
</dbReference>
<evidence type="ECO:0000313" key="10">
    <source>
        <dbReference type="EMBL" id="GAP04248.1"/>
    </source>
</evidence>
<keyword evidence="4 8" id="KW-0028">Amino-acid biosynthesis</keyword>
<evidence type="ECO:0000256" key="6">
    <source>
        <dbReference type="ARBA" id="ARBA00023141"/>
    </source>
</evidence>
<dbReference type="STRING" id="709323.GCA_001047135_00793"/>
<dbReference type="GO" id="GO:0005737">
    <property type="term" value="C:cytoplasm"/>
    <property type="evidence" value="ECO:0007669"/>
    <property type="project" value="UniProtKB-SubCell"/>
</dbReference>
<organism evidence="10">
    <name type="scientific">Fructobacillus tropaeoli</name>
    <dbReference type="NCBI Taxonomy" id="709323"/>
    <lineage>
        <taxon>Bacteria</taxon>
        <taxon>Bacillati</taxon>
        <taxon>Bacillota</taxon>
        <taxon>Bacilli</taxon>
        <taxon>Lactobacillales</taxon>
        <taxon>Lactobacillaceae</taxon>
        <taxon>Fructobacillus</taxon>
    </lineage>
</organism>
<dbReference type="PANTHER" id="PTHR21090">
    <property type="entry name" value="AROM/DEHYDROQUINATE SYNTHASE"/>
    <property type="match status" value="1"/>
</dbReference>
<dbReference type="AlphaFoldDB" id="A0A3F3H8T0"/>
<evidence type="ECO:0000256" key="2">
    <source>
        <dbReference type="ARBA" id="ARBA00009948"/>
    </source>
</evidence>
<dbReference type="UniPathway" id="UPA00053">
    <property type="reaction ID" value="UER00089"/>
</dbReference>
<feature type="binding site" evidence="8">
    <location>
        <position position="19"/>
    </location>
    <ligand>
        <name>3-phosphoshikimate</name>
        <dbReference type="ChEBI" id="CHEBI:145989"/>
    </ligand>
</feature>
<dbReference type="SUPFAM" id="SSF55205">
    <property type="entry name" value="EPT/RTPC-like"/>
    <property type="match status" value="1"/>
</dbReference>
<feature type="binding site" evidence="8">
    <location>
        <position position="313"/>
    </location>
    <ligand>
        <name>3-phosphoshikimate</name>
        <dbReference type="ChEBI" id="CHEBI:145989"/>
    </ligand>
</feature>
<evidence type="ECO:0000256" key="1">
    <source>
        <dbReference type="ARBA" id="ARBA00004811"/>
    </source>
</evidence>
<dbReference type="HAMAP" id="MF_00210">
    <property type="entry name" value="EPSP_synth"/>
    <property type="match status" value="1"/>
</dbReference>
<dbReference type="InterPro" id="IPR036968">
    <property type="entry name" value="Enolpyruvate_Tfrase_sf"/>
</dbReference>
<dbReference type="PIRSF" id="PIRSF000505">
    <property type="entry name" value="EPSPS"/>
    <property type="match status" value="1"/>
</dbReference>
<feature type="binding site" evidence="8">
    <location>
        <position position="388"/>
    </location>
    <ligand>
        <name>phosphoenolpyruvate</name>
        <dbReference type="ChEBI" id="CHEBI:58702"/>
    </ligand>
</feature>
<dbReference type="InterPro" id="IPR006264">
    <property type="entry name" value="EPSP_synthase"/>
</dbReference>
<evidence type="ECO:0000256" key="8">
    <source>
        <dbReference type="HAMAP-Rule" id="MF_00210"/>
    </source>
</evidence>
<feature type="binding site" evidence="8">
    <location>
        <position position="164"/>
    </location>
    <ligand>
        <name>3-phosphoshikimate</name>
        <dbReference type="ChEBI" id="CHEBI:145989"/>
    </ligand>
</feature>
<evidence type="ECO:0000256" key="7">
    <source>
        <dbReference type="ARBA" id="ARBA00044633"/>
    </source>
</evidence>
<dbReference type="EMBL" id="DF968080">
    <property type="protein sequence ID" value="GAP04248.1"/>
    <property type="molecule type" value="Genomic_DNA"/>
</dbReference>
<evidence type="ECO:0000256" key="3">
    <source>
        <dbReference type="ARBA" id="ARBA00022490"/>
    </source>
</evidence>
<dbReference type="RefSeq" id="WP_059393675.1">
    <property type="nucleotide sequence ID" value="NZ_CAUZLZ010000006.1"/>
</dbReference>
<keyword evidence="3 8" id="KW-0963">Cytoplasm</keyword>
<comment type="caution">
    <text evidence="8">Lacks conserved residue(s) required for the propagation of feature annotation.</text>
</comment>
<dbReference type="Proteomes" id="UP000064514">
    <property type="component" value="Unassembled WGS sequence"/>
</dbReference>
<comment type="subunit">
    <text evidence="8">Monomer.</text>
</comment>
<feature type="binding site" evidence="8">
    <location>
        <position position="24"/>
    </location>
    <ligand>
        <name>3-phosphoshikimate</name>
        <dbReference type="ChEBI" id="CHEBI:145989"/>
    </ligand>
</feature>
<proteinExistence type="inferred from homology"/>
<feature type="binding site" evidence="8">
    <location>
        <position position="164"/>
    </location>
    <ligand>
        <name>phosphoenolpyruvate</name>
        <dbReference type="ChEBI" id="CHEBI:58702"/>
    </ligand>
</feature>
<dbReference type="PROSITE" id="PS00885">
    <property type="entry name" value="EPSP_SYNTHASE_2"/>
    <property type="match status" value="1"/>
</dbReference>
<feature type="binding site" evidence="8">
    <location>
        <position position="119"/>
    </location>
    <ligand>
        <name>phosphoenolpyruvate</name>
        <dbReference type="ChEBI" id="CHEBI:58702"/>
    </ligand>
</feature>